<name>A0A1W6UUM5_VIBAL</name>
<organism evidence="1">
    <name type="scientific">Vibrio alginolyticus</name>
    <dbReference type="NCBI Taxonomy" id="663"/>
    <lineage>
        <taxon>Bacteria</taxon>
        <taxon>Pseudomonadati</taxon>
        <taxon>Pseudomonadota</taxon>
        <taxon>Gammaproteobacteria</taxon>
        <taxon>Vibrionales</taxon>
        <taxon>Vibrionaceae</taxon>
        <taxon>Vibrio</taxon>
    </lineage>
</organism>
<dbReference type="RefSeq" id="WP_025767324.1">
    <property type="nucleotide sequence ID" value="NZ_CP017893.1"/>
</dbReference>
<protein>
    <submittedName>
        <fullName evidence="1">Uncharacterized protein</fullName>
    </submittedName>
</protein>
<dbReference type="AlphaFoldDB" id="A0A1W6UUM5"/>
<accession>A0A1W6UUM5</accession>
<evidence type="ECO:0000313" key="1">
    <source>
        <dbReference type="EMBL" id="ARP21635.1"/>
    </source>
</evidence>
<dbReference type="EMBL" id="CP017904">
    <property type="protein sequence ID" value="ARP21635.1"/>
    <property type="molecule type" value="Genomic_DNA"/>
</dbReference>
<gene>
    <name evidence="1" type="ORF">K05K4_49260</name>
</gene>
<proteinExistence type="predicted"/>
<reference evidence="1" key="1">
    <citation type="submission" date="2016-10" db="EMBL/GenBank/DDBJ databases">
        <title>The High Quality Genome of Vibrio alginolyticus K01M1.</title>
        <authorList>
            <person name="Wendling C."/>
            <person name="Chibani C.M."/>
            <person name="Hertel R."/>
            <person name="Sproer C."/>
            <person name="Bunk B."/>
            <person name="Overmann J."/>
            <person name="Roth O."/>
            <person name="Liesegang H."/>
        </authorList>
    </citation>
    <scope>NUCLEOTIDE SEQUENCE</scope>
    <source>
        <strain evidence="1">K05K4</strain>
        <plasmid evidence="1">pL289</plasmid>
    </source>
</reference>
<geneLocation type="plasmid" evidence="1">
    <name>pL289</name>
</geneLocation>
<keyword evidence="1" id="KW-0614">Plasmid</keyword>
<sequence length="67" mass="7667">MAKTHLKVPGVDARDSGQTQFEFTHQTACGFVREQVTTNKDSVDCFYCLRSEEMKHHFQLNKTVSDS</sequence>